<reference evidence="2 3" key="1">
    <citation type="submission" date="2016-11" db="EMBL/GenBank/DDBJ databases">
        <authorList>
            <person name="Jaros S."/>
            <person name="Januszkiewicz K."/>
            <person name="Wedrychowicz H."/>
        </authorList>
    </citation>
    <scope>NUCLEOTIDE SEQUENCE [LARGE SCALE GENOMIC DNA]</scope>
    <source>
        <strain evidence="2 3">OK807</strain>
    </source>
</reference>
<dbReference type="OrthoDB" id="3291337at2"/>
<evidence type="ECO:0000259" key="1">
    <source>
        <dbReference type="PROSITE" id="PS51384"/>
    </source>
</evidence>
<evidence type="ECO:0000313" key="2">
    <source>
        <dbReference type="EMBL" id="SFX35209.1"/>
    </source>
</evidence>
<organism evidence="2 3">
    <name type="scientific">Streptomyces atratus</name>
    <dbReference type="NCBI Taxonomy" id="1893"/>
    <lineage>
        <taxon>Bacteria</taxon>
        <taxon>Bacillati</taxon>
        <taxon>Actinomycetota</taxon>
        <taxon>Actinomycetes</taxon>
        <taxon>Kitasatosporales</taxon>
        <taxon>Streptomycetaceae</taxon>
        <taxon>Streptomyces</taxon>
    </lineage>
</organism>
<dbReference type="Gene3D" id="3.40.50.80">
    <property type="entry name" value="Nucleotide-binding domain of ferredoxin-NADP reductase (FNR) module"/>
    <property type="match status" value="1"/>
</dbReference>
<proteinExistence type="predicted"/>
<name>A0A1K1WCU1_STRAR</name>
<dbReference type="EMBL" id="FPJO01000002">
    <property type="protein sequence ID" value="SFX35209.1"/>
    <property type="molecule type" value="Genomic_DNA"/>
</dbReference>
<dbReference type="SUPFAM" id="SSF63380">
    <property type="entry name" value="Riboflavin synthase domain-like"/>
    <property type="match status" value="1"/>
</dbReference>
<dbReference type="InterPro" id="IPR013113">
    <property type="entry name" value="SIP_FAD-bd"/>
</dbReference>
<dbReference type="AlphaFoldDB" id="A0A1K1WCU1"/>
<dbReference type="Pfam" id="PF04954">
    <property type="entry name" value="SIP"/>
    <property type="match status" value="1"/>
</dbReference>
<gene>
    <name evidence="2" type="ORF">SAMN02787144_1002398</name>
</gene>
<protein>
    <submittedName>
        <fullName evidence="2">NADPH-dependent ferric siderophore reductase, contains FAD-binding and SIP domains</fullName>
    </submittedName>
</protein>
<sequence>MGQALAVSYVRVVGVERITPRTARVTFAGDALAGLMEDRPDQQMKLCFPRAGQAVPRLPEPDADDTYGMRWYEAYLAIPEPERPLMRSFTVRGYDRRLDVMAVDFVLHGDDGPATRWGRAARPGDVLGMVGPSSLYARPLPAAGWLLLAGDETALPAVATLLESLPAGARALVCAEVADVAEEQPLGSPGDVTVHWVHRDRGGSLADAVRAARLPDGSGAAWLAGEAGAVRALRRHLVEERGLPRAAVQFSGYWRRSLTQDDAPTGVERAGGTGARAGGVLGVDLGDPAVGDGHIGTVAGGAGAVDDVGVTDDQVHEGLHFKPLRWPIGSSSPSGD</sequence>
<dbReference type="InterPro" id="IPR017938">
    <property type="entry name" value="Riboflavin_synthase-like_b-brl"/>
</dbReference>
<feature type="domain" description="FAD-binding FR-type" evidence="1">
    <location>
        <begin position="5"/>
        <end position="139"/>
    </location>
</feature>
<dbReference type="Proteomes" id="UP000181909">
    <property type="component" value="Unassembled WGS sequence"/>
</dbReference>
<dbReference type="InterPro" id="IPR007037">
    <property type="entry name" value="SIP_rossman_dom"/>
</dbReference>
<dbReference type="Gene3D" id="2.40.30.10">
    <property type="entry name" value="Translation factors"/>
    <property type="match status" value="1"/>
</dbReference>
<evidence type="ECO:0000313" key="3">
    <source>
        <dbReference type="Proteomes" id="UP000181909"/>
    </source>
</evidence>
<dbReference type="STRING" id="1893.SAMN02787144_1002398"/>
<dbReference type="InterPro" id="IPR039261">
    <property type="entry name" value="FNR_nucleotide-bd"/>
</dbReference>
<dbReference type="GO" id="GO:0016491">
    <property type="term" value="F:oxidoreductase activity"/>
    <property type="evidence" value="ECO:0007669"/>
    <property type="project" value="InterPro"/>
</dbReference>
<dbReference type="PANTHER" id="PTHR30157:SF0">
    <property type="entry name" value="NADPH-DEPENDENT FERRIC-CHELATE REDUCTASE"/>
    <property type="match status" value="1"/>
</dbReference>
<dbReference type="InterPro" id="IPR039374">
    <property type="entry name" value="SIP_fam"/>
</dbReference>
<accession>A0A1K1WCU1</accession>
<dbReference type="InterPro" id="IPR017927">
    <property type="entry name" value="FAD-bd_FR_type"/>
</dbReference>
<dbReference type="PANTHER" id="PTHR30157">
    <property type="entry name" value="FERRIC REDUCTASE, NADPH-DEPENDENT"/>
    <property type="match status" value="1"/>
</dbReference>
<dbReference type="Pfam" id="PF08021">
    <property type="entry name" value="FAD_binding_9"/>
    <property type="match status" value="1"/>
</dbReference>
<dbReference type="PROSITE" id="PS51384">
    <property type="entry name" value="FAD_FR"/>
    <property type="match status" value="1"/>
</dbReference>
<dbReference type="CDD" id="cd06193">
    <property type="entry name" value="siderophore_interacting"/>
    <property type="match status" value="1"/>
</dbReference>